<reference evidence="2 3" key="1">
    <citation type="submission" date="2019-11" db="EMBL/GenBank/DDBJ databases">
        <title>Whole genome sequence of Oryza granulata.</title>
        <authorList>
            <person name="Li W."/>
        </authorList>
    </citation>
    <scope>NUCLEOTIDE SEQUENCE [LARGE SCALE GENOMIC DNA]</scope>
    <source>
        <strain evidence="3">cv. Menghai</strain>
        <tissue evidence="2">Leaf</tissue>
    </source>
</reference>
<dbReference type="EMBL" id="SPHZ02000001">
    <property type="protein sequence ID" value="KAF0934305.1"/>
    <property type="molecule type" value="Genomic_DNA"/>
</dbReference>
<feature type="non-terminal residue" evidence="2">
    <location>
        <position position="1"/>
    </location>
</feature>
<accession>A0A6G1FBU8</accession>
<name>A0A6G1FBU8_9ORYZ</name>
<proteinExistence type="predicted"/>
<dbReference type="AlphaFoldDB" id="A0A6G1FBU8"/>
<organism evidence="2 3">
    <name type="scientific">Oryza meyeriana var. granulata</name>
    <dbReference type="NCBI Taxonomy" id="110450"/>
    <lineage>
        <taxon>Eukaryota</taxon>
        <taxon>Viridiplantae</taxon>
        <taxon>Streptophyta</taxon>
        <taxon>Embryophyta</taxon>
        <taxon>Tracheophyta</taxon>
        <taxon>Spermatophyta</taxon>
        <taxon>Magnoliopsida</taxon>
        <taxon>Liliopsida</taxon>
        <taxon>Poales</taxon>
        <taxon>Poaceae</taxon>
        <taxon>BOP clade</taxon>
        <taxon>Oryzoideae</taxon>
        <taxon>Oryzeae</taxon>
        <taxon>Oryzinae</taxon>
        <taxon>Oryza</taxon>
        <taxon>Oryza meyeriana</taxon>
    </lineage>
</organism>
<protein>
    <submittedName>
        <fullName evidence="2">Uncharacterized protein</fullName>
    </submittedName>
</protein>
<dbReference type="Proteomes" id="UP000479710">
    <property type="component" value="Unassembled WGS sequence"/>
</dbReference>
<feature type="region of interest" description="Disordered" evidence="1">
    <location>
        <begin position="1"/>
        <end position="64"/>
    </location>
</feature>
<feature type="compositionally biased region" description="Basic residues" evidence="1">
    <location>
        <begin position="37"/>
        <end position="56"/>
    </location>
</feature>
<evidence type="ECO:0000256" key="1">
    <source>
        <dbReference type="SAM" id="MobiDB-lite"/>
    </source>
</evidence>
<evidence type="ECO:0000313" key="2">
    <source>
        <dbReference type="EMBL" id="KAF0934305.1"/>
    </source>
</evidence>
<evidence type="ECO:0000313" key="3">
    <source>
        <dbReference type="Proteomes" id="UP000479710"/>
    </source>
</evidence>
<comment type="caution">
    <text evidence="2">The sequence shown here is derived from an EMBL/GenBank/DDBJ whole genome shotgun (WGS) entry which is preliminary data.</text>
</comment>
<keyword evidence="3" id="KW-1185">Reference proteome</keyword>
<sequence>AGVSSRSYRPISPSAASTEHHWRPRVQNTERESLPRPAHHRSHRRPKENCRRRRTFLRQSPGTRASPLLSVAMLQRRRRRRLAVPAGTVGLWPSHCATSVASPPGARRPEELNCKAPSEEISRHLLRLRPALRRAIPVQPIEPASMNLKVLPPPGELHRRRDLRELVQPFSGAR</sequence>
<gene>
    <name evidence="2" type="ORF">E2562_024765</name>
</gene>